<organism evidence="1 2">
    <name type="scientific">Scytonema hofmannii FACHB-248</name>
    <dbReference type="NCBI Taxonomy" id="1842502"/>
    <lineage>
        <taxon>Bacteria</taxon>
        <taxon>Bacillati</taxon>
        <taxon>Cyanobacteriota</taxon>
        <taxon>Cyanophyceae</taxon>
        <taxon>Nostocales</taxon>
        <taxon>Scytonemataceae</taxon>
        <taxon>Scytonema</taxon>
    </lineage>
</organism>
<gene>
    <name evidence="1" type="ORF">H6G81_08970</name>
</gene>
<accession>A0ABR8GNY4</accession>
<comment type="caution">
    <text evidence="1">The sequence shown here is derived from an EMBL/GenBank/DDBJ whole genome shotgun (WGS) entry which is preliminary data.</text>
</comment>
<sequence>MGIGQWAMGNGHWAMGIKDARFLIRILYLTNSTLSMPHAPCPMPHAPCPMPHAPCPMPIAPFLPNVVLYRNGLLDCRSELPWTTRSASTDAIKRIWGFSTPIGAASSSVDRRGFAVLRSTIVKETANRQSKV</sequence>
<evidence type="ECO:0000313" key="2">
    <source>
        <dbReference type="Proteomes" id="UP000660380"/>
    </source>
</evidence>
<dbReference type="EMBL" id="JACJTA010000014">
    <property type="protein sequence ID" value="MBD2604656.1"/>
    <property type="molecule type" value="Genomic_DNA"/>
</dbReference>
<keyword evidence="2" id="KW-1185">Reference proteome</keyword>
<evidence type="ECO:0000313" key="1">
    <source>
        <dbReference type="EMBL" id="MBD2604656.1"/>
    </source>
</evidence>
<dbReference type="Proteomes" id="UP000660380">
    <property type="component" value="Unassembled WGS sequence"/>
</dbReference>
<name>A0ABR8GNY4_9CYAN</name>
<dbReference type="RefSeq" id="WP_186227713.1">
    <property type="nucleotide sequence ID" value="NZ_JACJTA010000014.1"/>
</dbReference>
<protein>
    <submittedName>
        <fullName evidence="1">Uncharacterized protein</fullName>
    </submittedName>
</protein>
<proteinExistence type="predicted"/>
<reference evidence="1 2" key="1">
    <citation type="journal article" date="2020" name="ISME J.">
        <title>Comparative genomics reveals insights into cyanobacterial evolution and habitat adaptation.</title>
        <authorList>
            <person name="Chen M.Y."/>
            <person name="Teng W.K."/>
            <person name="Zhao L."/>
            <person name="Hu C.X."/>
            <person name="Zhou Y.K."/>
            <person name="Han B.P."/>
            <person name="Song L.R."/>
            <person name="Shu W.S."/>
        </authorList>
    </citation>
    <scope>NUCLEOTIDE SEQUENCE [LARGE SCALE GENOMIC DNA]</scope>
    <source>
        <strain evidence="1 2">FACHB-248</strain>
    </source>
</reference>